<evidence type="ECO:0000313" key="2">
    <source>
        <dbReference type="Proteomes" id="UP000663828"/>
    </source>
</evidence>
<dbReference type="Proteomes" id="UP000663828">
    <property type="component" value="Unassembled WGS sequence"/>
</dbReference>
<dbReference type="AlphaFoldDB" id="A0A813R542"/>
<name>A0A813R542_ADIRI</name>
<keyword evidence="2" id="KW-1185">Reference proteome</keyword>
<accession>A0A813R542</accession>
<evidence type="ECO:0000313" key="1">
    <source>
        <dbReference type="EMBL" id="CAF0775366.1"/>
    </source>
</evidence>
<sequence>MSSRPKIPSLDEHYCQICSTTNLRTKTPCLACFNCNHCSLAMCYECFERHTSQLVGEYTQLQKRFSQLANLFDDKRKFLQQFQDNCIRSVNAVFDEALHDLENLRYESINYVRKQFNDADTVMSDLMANLLPIITKAQQNWSRDGVSKNVMLEFESQQKQMNDIENRLEVFSSPNLQIKMSTYPRNNLDLQCQLLLNTYSSPNKFSHTYPGKIMSTRCSYGKDEDLHNDKIDVETEVEDFIEHVHTNKQIQTDPIVDTSLDTDDEDETDQVTSQNYLSRRFTQQGTILTQNEVDRIASDGENLLYYSDTSKSLCYITNVVSTRQANGTSITEEISCRWPYQSIIDLIYCPTTSQFICATKTGIYTCTIKDSTTIDIQMQLVQLWSYVRISADEKSLWLWSDTPRTSQLRTYSPRTFECIKIFDLKNHPRFLDNSTTFSVHANVLATLFQFKKTSDSTYASKFFHLTFCDIKDLREICTIQLGECDIDHEIRHNRDGLVFITNGKKKLWIVDPCGRKEYVKLYRLGRALTLHKTNHIIIANGTQQLQCIEHVQDENGIS</sequence>
<gene>
    <name evidence="1" type="ORF">XAT740_LOCUS1676</name>
</gene>
<proteinExistence type="predicted"/>
<reference evidence="1" key="1">
    <citation type="submission" date="2021-02" db="EMBL/GenBank/DDBJ databases">
        <authorList>
            <person name="Nowell W R."/>
        </authorList>
    </citation>
    <scope>NUCLEOTIDE SEQUENCE</scope>
</reference>
<protein>
    <submittedName>
        <fullName evidence="1">Uncharacterized protein</fullName>
    </submittedName>
</protein>
<dbReference type="SUPFAM" id="SSF69322">
    <property type="entry name" value="Tricorn protease domain 2"/>
    <property type="match status" value="1"/>
</dbReference>
<organism evidence="1 2">
    <name type="scientific">Adineta ricciae</name>
    <name type="common">Rotifer</name>
    <dbReference type="NCBI Taxonomy" id="249248"/>
    <lineage>
        <taxon>Eukaryota</taxon>
        <taxon>Metazoa</taxon>
        <taxon>Spiralia</taxon>
        <taxon>Gnathifera</taxon>
        <taxon>Rotifera</taxon>
        <taxon>Eurotatoria</taxon>
        <taxon>Bdelloidea</taxon>
        <taxon>Adinetida</taxon>
        <taxon>Adinetidae</taxon>
        <taxon>Adineta</taxon>
    </lineage>
</organism>
<dbReference type="EMBL" id="CAJNOR010000053">
    <property type="protein sequence ID" value="CAF0775366.1"/>
    <property type="molecule type" value="Genomic_DNA"/>
</dbReference>
<comment type="caution">
    <text evidence="1">The sequence shown here is derived from an EMBL/GenBank/DDBJ whole genome shotgun (WGS) entry which is preliminary data.</text>
</comment>